<organism evidence="2 3">
    <name type="scientific">Peribacillus deserti</name>
    <dbReference type="NCBI Taxonomy" id="673318"/>
    <lineage>
        <taxon>Bacteria</taxon>
        <taxon>Bacillati</taxon>
        <taxon>Bacillota</taxon>
        <taxon>Bacilli</taxon>
        <taxon>Bacillales</taxon>
        <taxon>Bacillaceae</taxon>
        <taxon>Peribacillus</taxon>
    </lineage>
</organism>
<dbReference type="Proteomes" id="UP000234748">
    <property type="component" value="Unassembled WGS sequence"/>
</dbReference>
<evidence type="ECO:0000256" key="1">
    <source>
        <dbReference type="SAM" id="SignalP"/>
    </source>
</evidence>
<keyword evidence="1" id="KW-0732">Signal</keyword>
<dbReference type="RefSeq" id="WP_101640848.1">
    <property type="nucleotide sequence ID" value="NZ_PGUY01000017.1"/>
</dbReference>
<reference evidence="2 3" key="1">
    <citation type="submission" date="2017-11" db="EMBL/GenBank/DDBJ databases">
        <title>Comparitive Functional Genomics of Dry Heat Resistant strains isolated from the Viking Spacecraft.</title>
        <authorList>
            <person name="Seuylemezian A."/>
            <person name="Cooper K."/>
            <person name="Vaishampayan P."/>
        </authorList>
    </citation>
    <scope>NUCLEOTIDE SEQUENCE [LARGE SCALE GENOMIC DNA]</scope>
    <source>
        <strain evidence="2 3">V1-29</strain>
    </source>
</reference>
<gene>
    <name evidence="2" type="ORF">CUU66_06415</name>
</gene>
<protein>
    <recommendedName>
        <fullName evidence="4">Lipoprotein</fullName>
    </recommendedName>
</protein>
<dbReference type="EMBL" id="PGUY01000017">
    <property type="protein sequence ID" value="PLT30782.1"/>
    <property type="molecule type" value="Genomic_DNA"/>
</dbReference>
<keyword evidence="3" id="KW-1185">Reference proteome</keyword>
<feature type="chain" id="PRO_5038894496" description="Lipoprotein" evidence="1">
    <location>
        <begin position="20"/>
        <end position="180"/>
    </location>
</feature>
<dbReference type="AlphaFoldDB" id="A0A2N5M8W5"/>
<evidence type="ECO:0000313" key="3">
    <source>
        <dbReference type="Proteomes" id="UP000234748"/>
    </source>
</evidence>
<dbReference type="OrthoDB" id="1953267at2"/>
<feature type="signal peptide" evidence="1">
    <location>
        <begin position="1"/>
        <end position="19"/>
    </location>
</feature>
<proteinExistence type="predicted"/>
<sequence>MKYITWCLVLAILLTGCSAGDTSGQDTKAKQQAELSVKEKQKIILDYVNNKISKASDYEVEAFHSLSSVSGDNYTDDNTMYKELVNTTIPAYDKAVNEAKNIKPGIKELEKPTQQLIKTTETFQEALALQKEALEKQDKELIAKSNEKLFEYQKMLKEYHTEMKKVTKKFNVNYTPNQIN</sequence>
<name>A0A2N5M8W5_9BACI</name>
<evidence type="ECO:0008006" key="4">
    <source>
        <dbReference type="Google" id="ProtNLM"/>
    </source>
</evidence>
<comment type="caution">
    <text evidence="2">The sequence shown here is derived from an EMBL/GenBank/DDBJ whole genome shotgun (WGS) entry which is preliminary data.</text>
</comment>
<accession>A0A2N5M8W5</accession>
<dbReference type="PROSITE" id="PS51257">
    <property type="entry name" value="PROKAR_LIPOPROTEIN"/>
    <property type="match status" value="1"/>
</dbReference>
<evidence type="ECO:0000313" key="2">
    <source>
        <dbReference type="EMBL" id="PLT30782.1"/>
    </source>
</evidence>